<dbReference type="Proteomes" id="UP001466933">
    <property type="component" value="Unassembled WGS sequence"/>
</dbReference>
<keyword evidence="2" id="KW-1185">Reference proteome</keyword>
<reference evidence="1 2" key="1">
    <citation type="submission" date="2024-05" db="EMBL/GenBank/DDBJ databases">
        <title>Burkholderia sp. Nov. a novel bacteria isolated from rhizosphere soil of Camellia sinensis.</title>
        <authorList>
            <person name="Dong Y."/>
        </authorList>
    </citation>
    <scope>NUCLEOTIDE SEQUENCE [LARGE SCALE GENOMIC DNA]</scope>
    <source>
        <strain evidence="1 2">GS2Y</strain>
    </source>
</reference>
<evidence type="ECO:0000313" key="2">
    <source>
        <dbReference type="Proteomes" id="UP001466933"/>
    </source>
</evidence>
<evidence type="ECO:0000313" key="1">
    <source>
        <dbReference type="EMBL" id="MEN2470073.1"/>
    </source>
</evidence>
<gene>
    <name evidence="1" type="ORF">VOI36_09220</name>
</gene>
<name>A0ABU9WDF8_9BURK</name>
<protein>
    <recommendedName>
        <fullName evidence="3">Calcium-binding protein</fullName>
    </recommendedName>
</protein>
<sequence>MRILLVMPHFFGDPMPNATNRSRLETARTERVRALVAALCSPHQALGCGTFGLDHGQARSWRSAEASASVLDVVICTVGDAHLLGDIRGLNSLFRHQPTQCEPMMLGFECHKILRDARGNYDYYGFVEDDVVLSDPLFFRKRGWFDHHFGTEALLQPNRYELSLGGPIQKLYVDYSLSHHVTERYQNITDIPWLELPYLGGRIRFERTAYPSAGCFFLSAAQLDQWIAGPFFLDGDVSYLSPLDSAVTLSVMKTFRIYKPVLRDAGFLEVLHASPRWIGSVTSQTVLTDL</sequence>
<dbReference type="RefSeq" id="WP_343491620.1">
    <property type="nucleotide sequence ID" value="NZ_JBCPYA010000002.1"/>
</dbReference>
<accession>A0ABU9WDF8</accession>
<dbReference type="EMBL" id="JBCPYA010000002">
    <property type="protein sequence ID" value="MEN2470073.1"/>
    <property type="molecule type" value="Genomic_DNA"/>
</dbReference>
<comment type="caution">
    <text evidence="1">The sequence shown here is derived from an EMBL/GenBank/DDBJ whole genome shotgun (WGS) entry which is preliminary data.</text>
</comment>
<organism evidence="1 2">
    <name type="scientific">Burkholderia theae</name>
    <dbReference type="NCBI Taxonomy" id="3143496"/>
    <lineage>
        <taxon>Bacteria</taxon>
        <taxon>Pseudomonadati</taxon>
        <taxon>Pseudomonadota</taxon>
        <taxon>Betaproteobacteria</taxon>
        <taxon>Burkholderiales</taxon>
        <taxon>Burkholderiaceae</taxon>
        <taxon>Burkholderia</taxon>
    </lineage>
</organism>
<evidence type="ECO:0008006" key="3">
    <source>
        <dbReference type="Google" id="ProtNLM"/>
    </source>
</evidence>
<proteinExistence type="predicted"/>